<dbReference type="AlphaFoldDB" id="A0A183JY22"/>
<dbReference type="Proteomes" id="UP000279833">
    <property type="component" value="Unassembled WGS sequence"/>
</dbReference>
<gene>
    <name evidence="1" type="ORF">SCUD_LOCUS7621</name>
</gene>
<proteinExistence type="predicted"/>
<evidence type="ECO:0000313" key="1">
    <source>
        <dbReference type="EMBL" id="VDP27048.1"/>
    </source>
</evidence>
<sequence length="89" mass="9680">MKGYSQSFQYSPALCPHRLHTLQKLDRLGKGTSLVAVRFEVGAKSNRIQSPNKLASGNIKISIHASPTYKSPTSQKSKQHLPVCAAVCS</sequence>
<organism evidence="3">
    <name type="scientific">Schistosoma curassoni</name>
    <dbReference type="NCBI Taxonomy" id="6186"/>
    <lineage>
        <taxon>Eukaryota</taxon>
        <taxon>Metazoa</taxon>
        <taxon>Spiralia</taxon>
        <taxon>Lophotrochozoa</taxon>
        <taxon>Platyhelminthes</taxon>
        <taxon>Trematoda</taxon>
        <taxon>Digenea</taxon>
        <taxon>Strigeidida</taxon>
        <taxon>Schistosomatoidea</taxon>
        <taxon>Schistosomatidae</taxon>
        <taxon>Schistosoma</taxon>
    </lineage>
</organism>
<reference evidence="1 2" key="2">
    <citation type="submission" date="2018-11" db="EMBL/GenBank/DDBJ databases">
        <authorList>
            <consortium name="Pathogen Informatics"/>
        </authorList>
    </citation>
    <scope>NUCLEOTIDE SEQUENCE [LARGE SCALE GENOMIC DNA]</scope>
    <source>
        <strain evidence="1">Dakar</strain>
        <strain evidence="2">Dakar, Senegal</strain>
    </source>
</reference>
<keyword evidence="2" id="KW-1185">Reference proteome</keyword>
<dbReference type="WBParaSite" id="SCUD_0000762101-mRNA-1">
    <property type="protein sequence ID" value="SCUD_0000762101-mRNA-1"/>
    <property type="gene ID" value="SCUD_0000762101"/>
</dbReference>
<evidence type="ECO:0000313" key="3">
    <source>
        <dbReference type="WBParaSite" id="SCUD_0000762101-mRNA-1"/>
    </source>
</evidence>
<name>A0A183JY22_9TREM</name>
<protein>
    <submittedName>
        <fullName evidence="3">Ovule protein</fullName>
    </submittedName>
</protein>
<accession>A0A183JY22</accession>
<dbReference type="EMBL" id="UZAK01032409">
    <property type="protein sequence ID" value="VDP27048.1"/>
    <property type="molecule type" value="Genomic_DNA"/>
</dbReference>
<reference evidence="3" key="1">
    <citation type="submission" date="2016-06" db="UniProtKB">
        <authorList>
            <consortium name="WormBaseParasite"/>
        </authorList>
    </citation>
    <scope>IDENTIFICATION</scope>
</reference>
<evidence type="ECO:0000313" key="2">
    <source>
        <dbReference type="Proteomes" id="UP000279833"/>
    </source>
</evidence>